<sequence>MHFIVCLPFVVALAVATPVLPNTICAAQPEPIAYATPEGSTSQIEIEFPTPMSAPSSGSPLSASFTDDKTKIEYDFPAPISAPPLVPVASPARITYAQPSRDKEPQVEYDFPTPISAPAPFSYAIRQPVQTASPVSVQPVGTLHRLVPHAFETRVHYAETPIVVGQTAHIMKPNLGAGAHVTNFDFMGLAQTKGAAQESHAQKSKVLTPVRSVSEITPQVAVQHPTKVNVQKVAVEVPVAAPYTQPYPVPVAPQYEIHRYHQSQHFPAAFSSVANLERRKVLKKVETPMSTSYRSTHFLSDPEAPRYFRRLLPGKTFTNFFQLDESAEDRDSYETYDD</sequence>
<evidence type="ECO:0000256" key="1">
    <source>
        <dbReference type="SAM" id="SignalP"/>
    </source>
</evidence>
<evidence type="ECO:0008006" key="4">
    <source>
        <dbReference type="Google" id="ProtNLM"/>
    </source>
</evidence>
<organism evidence="2 3">
    <name type="scientific">Daphnia magna</name>
    <dbReference type="NCBI Taxonomy" id="35525"/>
    <lineage>
        <taxon>Eukaryota</taxon>
        <taxon>Metazoa</taxon>
        <taxon>Ecdysozoa</taxon>
        <taxon>Arthropoda</taxon>
        <taxon>Crustacea</taxon>
        <taxon>Branchiopoda</taxon>
        <taxon>Diplostraca</taxon>
        <taxon>Cladocera</taxon>
        <taxon>Anomopoda</taxon>
        <taxon>Daphniidae</taxon>
        <taxon>Daphnia</taxon>
    </lineage>
</organism>
<evidence type="ECO:0000313" key="3">
    <source>
        <dbReference type="Proteomes" id="UP001234178"/>
    </source>
</evidence>
<accession>A0ABR0A217</accession>
<keyword evidence="3" id="KW-1185">Reference proteome</keyword>
<name>A0ABR0A217_9CRUS</name>
<protein>
    <recommendedName>
        <fullName evidence="4">Cuticle protein</fullName>
    </recommendedName>
</protein>
<evidence type="ECO:0000313" key="2">
    <source>
        <dbReference type="EMBL" id="KAK4019000.1"/>
    </source>
</evidence>
<gene>
    <name evidence="2" type="ORF">OUZ56_001036</name>
</gene>
<feature type="chain" id="PRO_5046538706" description="Cuticle protein" evidence="1">
    <location>
        <begin position="17"/>
        <end position="338"/>
    </location>
</feature>
<reference evidence="2 3" key="1">
    <citation type="journal article" date="2023" name="Nucleic Acids Res.">
        <title>The hologenome of Daphnia magna reveals possible DNA methylation and microbiome-mediated evolution of the host genome.</title>
        <authorList>
            <person name="Chaturvedi A."/>
            <person name="Li X."/>
            <person name="Dhandapani V."/>
            <person name="Marshall H."/>
            <person name="Kissane S."/>
            <person name="Cuenca-Cambronero M."/>
            <person name="Asole G."/>
            <person name="Calvet F."/>
            <person name="Ruiz-Romero M."/>
            <person name="Marangio P."/>
            <person name="Guigo R."/>
            <person name="Rago D."/>
            <person name="Mirbahai L."/>
            <person name="Eastwood N."/>
            <person name="Colbourne J.K."/>
            <person name="Zhou J."/>
            <person name="Mallon E."/>
            <person name="Orsini L."/>
        </authorList>
    </citation>
    <scope>NUCLEOTIDE SEQUENCE [LARGE SCALE GENOMIC DNA]</scope>
    <source>
        <strain evidence="2">LRV0_1</strain>
    </source>
</reference>
<feature type="signal peptide" evidence="1">
    <location>
        <begin position="1"/>
        <end position="16"/>
    </location>
</feature>
<comment type="caution">
    <text evidence="2">The sequence shown here is derived from an EMBL/GenBank/DDBJ whole genome shotgun (WGS) entry which is preliminary data.</text>
</comment>
<keyword evidence="1" id="KW-0732">Signal</keyword>
<dbReference type="EMBL" id="JAOYFB010000036">
    <property type="protein sequence ID" value="KAK4019000.1"/>
    <property type="molecule type" value="Genomic_DNA"/>
</dbReference>
<dbReference type="Proteomes" id="UP001234178">
    <property type="component" value="Unassembled WGS sequence"/>
</dbReference>
<proteinExistence type="predicted"/>